<keyword evidence="7" id="KW-0238">DNA-binding</keyword>
<evidence type="ECO:0000259" key="10">
    <source>
        <dbReference type="Pfam" id="PF04963"/>
    </source>
</evidence>
<evidence type="ECO:0000259" key="9">
    <source>
        <dbReference type="Pfam" id="PF04552"/>
    </source>
</evidence>
<dbReference type="InterPro" id="IPR007634">
    <property type="entry name" value="RNA_pol_sigma_54_DNA-bd"/>
</dbReference>
<evidence type="ECO:0000256" key="5">
    <source>
        <dbReference type="ARBA" id="ARBA00023015"/>
    </source>
</evidence>
<evidence type="ECO:0000256" key="7">
    <source>
        <dbReference type="ARBA" id="ARBA00023125"/>
    </source>
</evidence>
<evidence type="ECO:0000256" key="1">
    <source>
        <dbReference type="ARBA" id="ARBA00008798"/>
    </source>
</evidence>
<organism evidence="11 12">
    <name type="scientific">Paenibacillus radicis</name>
    <name type="common">ex Xue et al. 2023</name>
    <dbReference type="NCBI Taxonomy" id="2972489"/>
    <lineage>
        <taxon>Bacteria</taxon>
        <taxon>Bacillati</taxon>
        <taxon>Bacillota</taxon>
        <taxon>Bacilli</taxon>
        <taxon>Bacillales</taxon>
        <taxon>Paenibacillaceae</taxon>
        <taxon>Paenibacillus</taxon>
    </lineage>
</organism>
<dbReference type="RefSeq" id="WP_258214063.1">
    <property type="nucleotide sequence ID" value="NZ_JANQBD010000010.1"/>
</dbReference>
<evidence type="ECO:0000256" key="6">
    <source>
        <dbReference type="ARBA" id="ARBA00023082"/>
    </source>
</evidence>
<dbReference type="PROSITE" id="PS00717">
    <property type="entry name" value="SIGMA54_1"/>
    <property type="match status" value="1"/>
</dbReference>
<dbReference type="Gene3D" id="1.10.10.1330">
    <property type="entry name" value="RNA polymerase sigma-54 factor, core-binding domain"/>
    <property type="match status" value="1"/>
</dbReference>
<accession>A0ABT1YH03</accession>
<dbReference type="Proteomes" id="UP001300012">
    <property type="component" value="Unassembled WGS sequence"/>
</dbReference>
<dbReference type="NCBIfam" id="TIGR02395">
    <property type="entry name" value="rpoN_sigma"/>
    <property type="match status" value="1"/>
</dbReference>
<dbReference type="Pfam" id="PF04552">
    <property type="entry name" value="Sigma54_DBD"/>
    <property type="match status" value="1"/>
</dbReference>
<keyword evidence="6" id="KW-0731">Sigma factor</keyword>
<dbReference type="Gene3D" id="1.10.10.60">
    <property type="entry name" value="Homeodomain-like"/>
    <property type="match status" value="1"/>
</dbReference>
<dbReference type="PROSITE" id="PS50044">
    <property type="entry name" value="SIGMA54_3"/>
    <property type="match status" value="1"/>
</dbReference>
<comment type="caution">
    <text evidence="11">The sequence shown here is derived from an EMBL/GenBank/DDBJ whole genome shotgun (WGS) entry which is preliminary data.</text>
</comment>
<evidence type="ECO:0000256" key="3">
    <source>
        <dbReference type="ARBA" id="ARBA00022679"/>
    </source>
</evidence>
<sequence>MNVNHAAVLQQNLNLTITPKLIQSMHILQLSSADLVSYLHEQSSENPLLEVSWTENKSRRSKVKQAANNGNTAFVELTANEPDTLEMVLISQLRLTGLNNRSYNIAKFLAGSLNESGLLDISLEEAAYCLQVEVSEVAEALEALQALEPAGVAARTLQECLLIQLQRAEKADRLAEVLVSNHIHELGAGKWKHLAQILNVSLEQVKQSLAFIRTLNPRPGLAYRHERQVDLKPDATIQKKNDEYVIMLHEDGMPKVSLNTQVQKLCAESDCKETGDYARKRIQTATWLIQSLDQRRQTLYRVIEAITEEQQLFLDKGLSYLKPMNLKTIADRLELHQSTISRAIQNKVVQTPHGMFELKFFFATGLITADGEAASAERIKCRIRELVDAENKSKPLSDQLLTDTLTREGLQISRRTVMKYREEMQILSSRLRGAESVN</sequence>
<dbReference type="PANTHER" id="PTHR32248:SF4">
    <property type="entry name" value="RNA POLYMERASE SIGMA-54 FACTOR"/>
    <property type="match status" value="1"/>
</dbReference>
<dbReference type="Pfam" id="PF04963">
    <property type="entry name" value="Sigma54_CBD"/>
    <property type="match status" value="1"/>
</dbReference>
<dbReference type="InterPro" id="IPR038709">
    <property type="entry name" value="RpoN_core-bd_sf"/>
</dbReference>
<protein>
    <submittedName>
        <fullName evidence="11">RNA polymerase factor sigma-54</fullName>
    </submittedName>
</protein>
<reference evidence="11 12" key="1">
    <citation type="submission" date="2022-08" db="EMBL/GenBank/DDBJ databases">
        <title>Paenibacillus endoradicis sp. nov., Paenibacillus radicibacter sp. nov and Paenibacillus pararadicis sp. nov., three cold-adapted plant growth-promoting bacteria isolated from root of Larix gmelinii in Great Khingan.</title>
        <authorList>
            <person name="Xue H."/>
        </authorList>
    </citation>
    <scope>NUCLEOTIDE SEQUENCE [LARGE SCALE GENOMIC DNA]</scope>
    <source>
        <strain evidence="11 12">N5-1-1-5</strain>
    </source>
</reference>
<keyword evidence="5" id="KW-0805">Transcription regulation</keyword>
<dbReference type="PANTHER" id="PTHR32248">
    <property type="entry name" value="RNA POLYMERASE SIGMA-54 FACTOR"/>
    <property type="match status" value="1"/>
</dbReference>
<dbReference type="PIRSF" id="PIRSF000774">
    <property type="entry name" value="RpoN"/>
    <property type="match status" value="1"/>
</dbReference>
<evidence type="ECO:0000256" key="2">
    <source>
        <dbReference type="ARBA" id="ARBA00022478"/>
    </source>
</evidence>
<dbReference type="Pfam" id="PF00309">
    <property type="entry name" value="Sigma54_AID"/>
    <property type="match status" value="1"/>
</dbReference>
<dbReference type="InterPro" id="IPR007046">
    <property type="entry name" value="RNA_pol_sigma_54_core-bd"/>
</dbReference>
<dbReference type="PRINTS" id="PR00045">
    <property type="entry name" value="SIGMA54FCT"/>
</dbReference>
<evidence type="ECO:0000256" key="4">
    <source>
        <dbReference type="ARBA" id="ARBA00022695"/>
    </source>
</evidence>
<dbReference type="InterPro" id="IPR000394">
    <property type="entry name" value="RNA_pol_sigma_54"/>
</dbReference>
<evidence type="ECO:0000313" key="11">
    <source>
        <dbReference type="EMBL" id="MCR8632469.1"/>
    </source>
</evidence>
<keyword evidence="4" id="KW-0548">Nucleotidyltransferase</keyword>
<evidence type="ECO:0000256" key="8">
    <source>
        <dbReference type="ARBA" id="ARBA00023163"/>
    </source>
</evidence>
<keyword evidence="2" id="KW-0240">DNA-directed RNA polymerase</keyword>
<dbReference type="EMBL" id="JANQBD010000010">
    <property type="protein sequence ID" value="MCR8632469.1"/>
    <property type="molecule type" value="Genomic_DNA"/>
</dbReference>
<keyword evidence="3" id="KW-0808">Transferase</keyword>
<feature type="domain" description="RNA polymerase sigma factor 54 DNA-binding" evidence="9">
    <location>
        <begin position="277"/>
        <end position="432"/>
    </location>
</feature>
<gene>
    <name evidence="11" type="primary">rpoN</name>
    <name evidence="11" type="ORF">NV381_14785</name>
</gene>
<keyword evidence="8" id="KW-0804">Transcription</keyword>
<name>A0ABT1YH03_9BACL</name>
<comment type="similarity">
    <text evidence="1">Belongs to the sigma-54 factor family.</text>
</comment>
<evidence type="ECO:0000313" key="12">
    <source>
        <dbReference type="Proteomes" id="UP001300012"/>
    </source>
</evidence>
<keyword evidence="12" id="KW-1185">Reference proteome</keyword>
<feature type="domain" description="RNA polymerase sigma factor 54 core-binding" evidence="10">
    <location>
        <begin position="78"/>
        <end position="260"/>
    </location>
</feature>
<proteinExistence type="inferred from homology"/>